<organism evidence="4 5">
    <name type="scientific">Mycena chlorophos</name>
    <name type="common">Agaric fungus</name>
    <name type="synonym">Agaricus chlorophos</name>
    <dbReference type="NCBI Taxonomy" id="658473"/>
    <lineage>
        <taxon>Eukaryota</taxon>
        <taxon>Fungi</taxon>
        <taxon>Dikarya</taxon>
        <taxon>Basidiomycota</taxon>
        <taxon>Agaricomycotina</taxon>
        <taxon>Agaricomycetes</taxon>
        <taxon>Agaricomycetidae</taxon>
        <taxon>Agaricales</taxon>
        <taxon>Marasmiineae</taxon>
        <taxon>Mycenaceae</taxon>
        <taxon>Mycena</taxon>
    </lineage>
</organism>
<dbReference type="Gene3D" id="4.10.240.10">
    <property type="entry name" value="Zn(2)-C6 fungal-type DNA-binding domain"/>
    <property type="match status" value="1"/>
</dbReference>
<dbReference type="EMBL" id="JACAZE010000011">
    <property type="protein sequence ID" value="KAF7304546.1"/>
    <property type="molecule type" value="Genomic_DNA"/>
</dbReference>
<comment type="caution">
    <text evidence="4">The sequence shown here is derived from an EMBL/GenBank/DDBJ whole genome shotgun (WGS) entry which is preliminary data.</text>
</comment>
<dbReference type="SMART" id="SM00066">
    <property type="entry name" value="GAL4"/>
    <property type="match status" value="1"/>
</dbReference>
<accession>A0A8H6W6D1</accession>
<feature type="domain" description="Zn(2)-C6 fungal-type" evidence="3">
    <location>
        <begin position="70"/>
        <end position="104"/>
    </location>
</feature>
<dbReference type="InterPro" id="IPR050797">
    <property type="entry name" value="Carb_Metab_Trans_Reg"/>
</dbReference>
<name>A0A8H6W6D1_MYCCL</name>
<feature type="compositionally biased region" description="Polar residues" evidence="2">
    <location>
        <begin position="49"/>
        <end position="63"/>
    </location>
</feature>
<sequence length="240" mass="25950">MAEFTHSAEGSYGRTRPRVKSTGVREDPRHKMNVGFLLNDTEPDPPFAPSSSMSQQPLNQQPRSPRAHMACVACRKRHIKCEATTNPRDNTCARCIRKGLQCEYIDTALEEAMHSPTASSSRRPRTSLGSAPSGSFGQPYGGGYAPQAADWPVAQSKTPYSPGQGAVYGGSAYQPTPGTSYGAYGPPQYPTTTANQYPSAYPGGYGYYPDQGQPQPQPTRPYGCVCPDPPCRCGAQTRNY</sequence>
<evidence type="ECO:0000256" key="2">
    <source>
        <dbReference type="SAM" id="MobiDB-lite"/>
    </source>
</evidence>
<keyword evidence="1" id="KW-0539">Nucleus</keyword>
<gene>
    <name evidence="4" type="ORF">HMN09_00857300</name>
</gene>
<proteinExistence type="predicted"/>
<dbReference type="Proteomes" id="UP000613580">
    <property type="component" value="Unassembled WGS sequence"/>
</dbReference>
<evidence type="ECO:0000313" key="5">
    <source>
        <dbReference type="Proteomes" id="UP000613580"/>
    </source>
</evidence>
<dbReference type="AlphaFoldDB" id="A0A8H6W6D1"/>
<evidence type="ECO:0000259" key="3">
    <source>
        <dbReference type="PROSITE" id="PS50048"/>
    </source>
</evidence>
<protein>
    <submittedName>
        <fullName evidence="4">C6 finger domain</fullName>
    </submittedName>
</protein>
<dbReference type="PROSITE" id="PS00463">
    <property type="entry name" value="ZN2_CY6_FUNGAL_1"/>
    <property type="match status" value="1"/>
</dbReference>
<keyword evidence="5" id="KW-1185">Reference proteome</keyword>
<dbReference type="GO" id="GO:0000981">
    <property type="term" value="F:DNA-binding transcription factor activity, RNA polymerase II-specific"/>
    <property type="evidence" value="ECO:0007669"/>
    <property type="project" value="InterPro"/>
</dbReference>
<feature type="region of interest" description="Disordered" evidence="2">
    <location>
        <begin position="113"/>
        <end position="143"/>
    </location>
</feature>
<dbReference type="SUPFAM" id="SSF57701">
    <property type="entry name" value="Zn2/Cys6 DNA-binding domain"/>
    <property type="match status" value="1"/>
</dbReference>
<dbReference type="InterPro" id="IPR001138">
    <property type="entry name" value="Zn2Cys6_DnaBD"/>
</dbReference>
<dbReference type="PANTHER" id="PTHR31668">
    <property type="entry name" value="GLUCOSE TRANSPORT TRANSCRIPTION REGULATOR RGT1-RELATED-RELATED"/>
    <property type="match status" value="1"/>
</dbReference>
<dbReference type="Pfam" id="PF00172">
    <property type="entry name" value="Zn_clus"/>
    <property type="match status" value="1"/>
</dbReference>
<dbReference type="PANTHER" id="PTHR31668:SF30">
    <property type="entry name" value="ZN(II)2CYS6 TRANSCRIPTION FACTOR (EUROFUNG)"/>
    <property type="match status" value="1"/>
</dbReference>
<dbReference type="InterPro" id="IPR036864">
    <property type="entry name" value="Zn2-C6_fun-type_DNA-bd_sf"/>
</dbReference>
<feature type="region of interest" description="Disordered" evidence="2">
    <location>
        <begin position="1"/>
        <end position="64"/>
    </location>
</feature>
<evidence type="ECO:0000256" key="1">
    <source>
        <dbReference type="ARBA" id="ARBA00023242"/>
    </source>
</evidence>
<dbReference type="OrthoDB" id="2260578at2759"/>
<reference evidence="4" key="1">
    <citation type="submission" date="2020-05" db="EMBL/GenBank/DDBJ databases">
        <title>Mycena genomes resolve the evolution of fungal bioluminescence.</title>
        <authorList>
            <person name="Tsai I.J."/>
        </authorList>
    </citation>
    <scope>NUCLEOTIDE SEQUENCE</scope>
    <source>
        <strain evidence="4">110903Hualien_Pintung</strain>
    </source>
</reference>
<dbReference type="CDD" id="cd00067">
    <property type="entry name" value="GAL4"/>
    <property type="match status" value="1"/>
</dbReference>
<dbReference type="PROSITE" id="PS50048">
    <property type="entry name" value="ZN2_CY6_FUNGAL_2"/>
    <property type="match status" value="1"/>
</dbReference>
<evidence type="ECO:0000313" key="4">
    <source>
        <dbReference type="EMBL" id="KAF7304546.1"/>
    </source>
</evidence>
<dbReference type="GO" id="GO:0008270">
    <property type="term" value="F:zinc ion binding"/>
    <property type="evidence" value="ECO:0007669"/>
    <property type="project" value="InterPro"/>
</dbReference>